<dbReference type="InterPro" id="IPR025476">
    <property type="entry name" value="Helitron_helicase-like"/>
</dbReference>
<evidence type="ECO:0000313" key="2">
    <source>
        <dbReference type="EMBL" id="KIM21785.1"/>
    </source>
</evidence>
<name>A0A0C3AAW9_SERVB</name>
<dbReference type="AlphaFoldDB" id="A0A0C3AAW9"/>
<dbReference type="Pfam" id="PF14214">
    <property type="entry name" value="Helitron_like_N"/>
    <property type="match status" value="1"/>
</dbReference>
<feature type="non-terminal residue" evidence="2">
    <location>
        <position position="324"/>
    </location>
</feature>
<keyword evidence="3" id="KW-1185">Reference proteome</keyword>
<reference evidence="2 3" key="1">
    <citation type="submission" date="2014-04" db="EMBL/GenBank/DDBJ databases">
        <authorList>
            <consortium name="DOE Joint Genome Institute"/>
            <person name="Kuo A."/>
            <person name="Zuccaro A."/>
            <person name="Kohler A."/>
            <person name="Nagy L.G."/>
            <person name="Floudas D."/>
            <person name="Copeland A."/>
            <person name="Barry K.W."/>
            <person name="Cichocki N."/>
            <person name="Veneault-Fourrey C."/>
            <person name="LaButti K."/>
            <person name="Lindquist E.A."/>
            <person name="Lipzen A."/>
            <person name="Lundell T."/>
            <person name="Morin E."/>
            <person name="Murat C."/>
            <person name="Sun H."/>
            <person name="Tunlid A."/>
            <person name="Henrissat B."/>
            <person name="Grigoriev I.V."/>
            <person name="Hibbett D.S."/>
            <person name="Martin F."/>
            <person name="Nordberg H.P."/>
            <person name="Cantor M.N."/>
            <person name="Hua S.X."/>
        </authorList>
    </citation>
    <scope>NUCLEOTIDE SEQUENCE [LARGE SCALE GENOMIC DNA]</scope>
    <source>
        <strain evidence="2 3">MAFF 305830</strain>
    </source>
</reference>
<feature type="domain" description="Helitron helicase-like" evidence="1">
    <location>
        <begin position="2"/>
        <end position="43"/>
    </location>
</feature>
<dbReference type="HOGENOM" id="CLU_034012_1_0_1"/>
<dbReference type="STRING" id="933852.A0A0C3AAW9"/>
<protein>
    <recommendedName>
        <fullName evidence="1">Helitron helicase-like domain-containing protein</fullName>
    </recommendedName>
</protein>
<evidence type="ECO:0000313" key="3">
    <source>
        <dbReference type="Proteomes" id="UP000054097"/>
    </source>
</evidence>
<accession>A0A0C3AAW9</accession>
<organism evidence="2 3">
    <name type="scientific">Serendipita vermifera MAFF 305830</name>
    <dbReference type="NCBI Taxonomy" id="933852"/>
    <lineage>
        <taxon>Eukaryota</taxon>
        <taxon>Fungi</taxon>
        <taxon>Dikarya</taxon>
        <taxon>Basidiomycota</taxon>
        <taxon>Agaricomycotina</taxon>
        <taxon>Agaricomycetes</taxon>
        <taxon>Sebacinales</taxon>
        <taxon>Serendipitaceae</taxon>
        <taxon>Serendipita</taxon>
    </lineage>
</organism>
<reference evidence="3" key="2">
    <citation type="submission" date="2015-01" db="EMBL/GenBank/DDBJ databases">
        <title>Evolutionary Origins and Diversification of the Mycorrhizal Mutualists.</title>
        <authorList>
            <consortium name="DOE Joint Genome Institute"/>
            <consortium name="Mycorrhizal Genomics Consortium"/>
            <person name="Kohler A."/>
            <person name="Kuo A."/>
            <person name="Nagy L.G."/>
            <person name="Floudas D."/>
            <person name="Copeland A."/>
            <person name="Barry K.W."/>
            <person name="Cichocki N."/>
            <person name="Veneault-Fourrey C."/>
            <person name="LaButti K."/>
            <person name="Lindquist E.A."/>
            <person name="Lipzen A."/>
            <person name="Lundell T."/>
            <person name="Morin E."/>
            <person name="Murat C."/>
            <person name="Riley R."/>
            <person name="Ohm R."/>
            <person name="Sun H."/>
            <person name="Tunlid A."/>
            <person name="Henrissat B."/>
            <person name="Grigoriev I.V."/>
            <person name="Hibbett D.S."/>
            <person name="Martin F."/>
        </authorList>
    </citation>
    <scope>NUCLEOTIDE SEQUENCE [LARGE SCALE GENOMIC DNA]</scope>
    <source>
        <strain evidence="3">MAFF 305830</strain>
    </source>
</reference>
<proteinExistence type="predicted"/>
<evidence type="ECO:0000259" key="1">
    <source>
        <dbReference type="Pfam" id="PF14214"/>
    </source>
</evidence>
<feature type="non-terminal residue" evidence="2">
    <location>
        <position position="1"/>
    </location>
</feature>
<dbReference type="Proteomes" id="UP000054097">
    <property type="component" value="Unassembled WGS sequence"/>
</dbReference>
<dbReference type="OrthoDB" id="3267861at2759"/>
<sequence>INTFINKVLRYGQKKPGLFGKCTAYYGSVEAQGKGTLHCHFLIWLDGHLSPQELRDKIRDDANFKARIFSYLESVIKCEPPGTMEVVEEEEGVCLDAPKRAEGVPNPSVIALPQCSEMSEEDFESAFQATVKALVYENHWHFHNVTCWKYLKRGEPKDDSHCRMRIDGATRATTSIDQETESILLRRLHPRVNCYNDVLAFLTQSNNDIKFIGSGEGAKALLYYITDYITKASPPTHVGLSAIRVALEKTCKKFDGDASATDEAISKSLFVKLANGILSRLEVSHQQVMYHINGGDDRYTSHSFATLYWGAFDRGVAAYFKAPE</sequence>
<dbReference type="EMBL" id="KN824371">
    <property type="protein sequence ID" value="KIM21785.1"/>
    <property type="molecule type" value="Genomic_DNA"/>
</dbReference>
<gene>
    <name evidence="2" type="ORF">M408DRAFT_54141</name>
</gene>